<dbReference type="GeneID" id="37273345"/>
<evidence type="ECO:0000313" key="1">
    <source>
        <dbReference type="EMBL" id="PWN96916.1"/>
    </source>
</evidence>
<dbReference type="EMBL" id="KZ819297">
    <property type="protein sequence ID" value="PWN96916.1"/>
    <property type="molecule type" value="Genomic_DNA"/>
</dbReference>
<proteinExistence type="predicted"/>
<protein>
    <submittedName>
        <fullName evidence="1">Uncharacterized protein</fullName>
    </submittedName>
</protein>
<organism evidence="1 2">
    <name type="scientific">Tilletiopsis washingtonensis</name>
    <dbReference type="NCBI Taxonomy" id="58919"/>
    <lineage>
        <taxon>Eukaryota</taxon>
        <taxon>Fungi</taxon>
        <taxon>Dikarya</taxon>
        <taxon>Basidiomycota</taxon>
        <taxon>Ustilaginomycotina</taxon>
        <taxon>Exobasidiomycetes</taxon>
        <taxon>Entylomatales</taxon>
        <taxon>Entylomatales incertae sedis</taxon>
        <taxon>Tilletiopsis</taxon>
    </lineage>
</organism>
<dbReference type="Proteomes" id="UP000245946">
    <property type="component" value="Unassembled WGS sequence"/>
</dbReference>
<gene>
    <name evidence="1" type="ORF">FA09DRAFT_72254</name>
</gene>
<accession>A0A316Z6K6</accession>
<keyword evidence="2" id="KW-1185">Reference proteome</keyword>
<dbReference type="AlphaFoldDB" id="A0A316Z6K6"/>
<sequence length="238" mass="25940">MPEAARRGGSPLGTAAPPARATTHFLYSARPASCSRTYNKGPARRSRWGSLEARRRNRCLRRRRPISTPRAPDACDSAASMIDKACRRRGRLVLLELVGARMTRERGGEPFMMRRARAQARTTPASARGAGAAQHRSRCARHLGAASLHPQLLQELATSVRALQLRMRRFRERSSMGGGCGCGPSCGLRTYGTAAQSWRGSSAASAASVCDAPLRRPQRHSAAHAAAMSQLLRFDFYV</sequence>
<reference evidence="1 2" key="1">
    <citation type="journal article" date="2018" name="Mol. Biol. Evol.">
        <title>Broad Genomic Sampling Reveals a Smut Pathogenic Ancestry of the Fungal Clade Ustilaginomycotina.</title>
        <authorList>
            <person name="Kijpornyongpan T."/>
            <person name="Mondo S.J."/>
            <person name="Barry K."/>
            <person name="Sandor L."/>
            <person name="Lee J."/>
            <person name="Lipzen A."/>
            <person name="Pangilinan J."/>
            <person name="LaButti K."/>
            <person name="Hainaut M."/>
            <person name="Henrissat B."/>
            <person name="Grigoriev I.V."/>
            <person name="Spatafora J.W."/>
            <person name="Aime M.C."/>
        </authorList>
    </citation>
    <scope>NUCLEOTIDE SEQUENCE [LARGE SCALE GENOMIC DNA]</scope>
    <source>
        <strain evidence="1 2">MCA 4186</strain>
    </source>
</reference>
<evidence type="ECO:0000313" key="2">
    <source>
        <dbReference type="Proteomes" id="UP000245946"/>
    </source>
</evidence>
<dbReference type="RefSeq" id="XP_025597195.1">
    <property type="nucleotide sequence ID" value="XM_025745801.1"/>
</dbReference>
<name>A0A316Z6K6_9BASI</name>